<name>A0AAV9DLU0_ACOCL</name>
<protein>
    <submittedName>
        <fullName evidence="1">Uncharacterized protein</fullName>
    </submittedName>
</protein>
<evidence type="ECO:0000313" key="2">
    <source>
        <dbReference type="Proteomes" id="UP001180020"/>
    </source>
</evidence>
<gene>
    <name evidence="1" type="ORF">QJS10_CPB12g00532</name>
</gene>
<organism evidence="1 2">
    <name type="scientific">Acorus calamus</name>
    <name type="common">Sweet flag</name>
    <dbReference type="NCBI Taxonomy" id="4465"/>
    <lineage>
        <taxon>Eukaryota</taxon>
        <taxon>Viridiplantae</taxon>
        <taxon>Streptophyta</taxon>
        <taxon>Embryophyta</taxon>
        <taxon>Tracheophyta</taxon>
        <taxon>Spermatophyta</taxon>
        <taxon>Magnoliopsida</taxon>
        <taxon>Liliopsida</taxon>
        <taxon>Acoraceae</taxon>
        <taxon>Acorus</taxon>
    </lineage>
</organism>
<dbReference type="Proteomes" id="UP001180020">
    <property type="component" value="Unassembled WGS sequence"/>
</dbReference>
<dbReference type="Gene3D" id="3.40.350.10">
    <property type="entry name" value="Creatinase/prolidase N-terminal domain"/>
    <property type="match status" value="1"/>
</dbReference>
<reference evidence="1" key="2">
    <citation type="submission" date="2023-06" db="EMBL/GenBank/DDBJ databases">
        <authorList>
            <person name="Ma L."/>
            <person name="Liu K.-W."/>
            <person name="Li Z."/>
            <person name="Hsiao Y.-Y."/>
            <person name="Qi Y."/>
            <person name="Fu T."/>
            <person name="Tang G."/>
            <person name="Zhang D."/>
            <person name="Sun W.-H."/>
            <person name="Liu D.-K."/>
            <person name="Li Y."/>
            <person name="Chen G.-Z."/>
            <person name="Liu X.-D."/>
            <person name="Liao X.-Y."/>
            <person name="Jiang Y.-T."/>
            <person name="Yu X."/>
            <person name="Hao Y."/>
            <person name="Huang J."/>
            <person name="Zhao X.-W."/>
            <person name="Ke S."/>
            <person name="Chen Y.-Y."/>
            <person name="Wu W.-L."/>
            <person name="Hsu J.-L."/>
            <person name="Lin Y.-F."/>
            <person name="Huang M.-D."/>
            <person name="Li C.-Y."/>
            <person name="Huang L."/>
            <person name="Wang Z.-W."/>
            <person name="Zhao X."/>
            <person name="Zhong W.-Y."/>
            <person name="Peng D.-H."/>
            <person name="Ahmad S."/>
            <person name="Lan S."/>
            <person name="Zhang J.-S."/>
            <person name="Tsai W.-C."/>
            <person name="Van De Peer Y."/>
            <person name="Liu Z.-J."/>
        </authorList>
    </citation>
    <scope>NUCLEOTIDE SEQUENCE</scope>
    <source>
        <strain evidence="1">CP</strain>
        <tissue evidence="1">Leaves</tissue>
    </source>
</reference>
<comment type="caution">
    <text evidence="1">The sequence shown here is derived from an EMBL/GenBank/DDBJ whole genome shotgun (WGS) entry which is preliminary data.</text>
</comment>
<accession>A0AAV9DLU0</accession>
<evidence type="ECO:0000313" key="1">
    <source>
        <dbReference type="EMBL" id="KAK1302128.1"/>
    </source>
</evidence>
<sequence length="156" mass="17684">MQRSPEFSSAFLPWLVGLDLLRTTAIFTSSGVHFVCPPDQAAIIRGLTYFVADAIYNVIIVHQKQTRLLEDVVLCDVLIGLRSAVEGNLKSIINVGCIGKEGMYETRSSMKVREMEIIRWDVTDALSKLLDETKKVGEEETVKRDNILYHRYNVLH</sequence>
<dbReference type="InterPro" id="IPR029149">
    <property type="entry name" value="Creatin/AminoP/Spt16_N"/>
</dbReference>
<dbReference type="AlphaFoldDB" id="A0AAV9DLU0"/>
<proteinExistence type="predicted"/>
<reference evidence="1" key="1">
    <citation type="journal article" date="2023" name="Nat. Commun.">
        <title>Diploid and tetraploid genomes of Acorus and the evolution of monocots.</title>
        <authorList>
            <person name="Ma L."/>
            <person name="Liu K.W."/>
            <person name="Li Z."/>
            <person name="Hsiao Y.Y."/>
            <person name="Qi Y."/>
            <person name="Fu T."/>
            <person name="Tang G.D."/>
            <person name="Zhang D."/>
            <person name="Sun W.H."/>
            <person name="Liu D.K."/>
            <person name="Li Y."/>
            <person name="Chen G.Z."/>
            <person name="Liu X.D."/>
            <person name="Liao X.Y."/>
            <person name="Jiang Y.T."/>
            <person name="Yu X."/>
            <person name="Hao Y."/>
            <person name="Huang J."/>
            <person name="Zhao X.W."/>
            <person name="Ke S."/>
            <person name="Chen Y.Y."/>
            <person name="Wu W.L."/>
            <person name="Hsu J.L."/>
            <person name="Lin Y.F."/>
            <person name="Huang M.D."/>
            <person name="Li C.Y."/>
            <person name="Huang L."/>
            <person name="Wang Z.W."/>
            <person name="Zhao X."/>
            <person name="Zhong W.Y."/>
            <person name="Peng D.H."/>
            <person name="Ahmad S."/>
            <person name="Lan S."/>
            <person name="Zhang J.S."/>
            <person name="Tsai W.C."/>
            <person name="Van de Peer Y."/>
            <person name="Liu Z.J."/>
        </authorList>
    </citation>
    <scope>NUCLEOTIDE SEQUENCE</scope>
    <source>
        <strain evidence="1">CP</strain>
    </source>
</reference>
<keyword evidence="2" id="KW-1185">Reference proteome</keyword>
<dbReference type="EMBL" id="JAUJYO010000012">
    <property type="protein sequence ID" value="KAK1302128.1"/>
    <property type="molecule type" value="Genomic_DNA"/>
</dbReference>